<organism evidence="1 2">
    <name type="scientific">Oculimacula yallundae</name>
    <dbReference type="NCBI Taxonomy" id="86028"/>
    <lineage>
        <taxon>Eukaryota</taxon>
        <taxon>Fungi</taxon>
        <taxon>Dikarya</taxon>
        <taxon>Ascomycota</taxon>
        <taxon>Pezizomycotina</taxon>
        <taxon>Leotiomycetes</taxon>
        <taxon>Helotiales</taxon>
        <taxon>Ploettnerulaceae</taxon>
        <taxon>Oculimacula</taxon>
    </lineage>
</organism>
<evidence type="ECO:0000313" key="2">
    <source>
        <dbReference type="Proteomes" id="UP001595075"/>
    </source>
</evidence>
<protein>
    <submittedName>
        <fullName evidence="1">Uncharacterized protein</fullName>
    </submittedName>
</protein>
<evidence type="ECO:0000313" key="1">
    <source>
        <dbReference type="EMBL" id="KAL2071279.1"/>
    </source>
</evidence>
<sequence length="71" mass="8427">MDHPRTSETHNFFTSRDMDRRFCPSILRNVLKTAISETIEADQTRRWRIDNIASFESPFTRLPTNQSDLKQ</sequence>
<gene>
    <name evidence="1" type="ORF">VTL71DRAFT_12514</name>
</gene>
<keyword evidence="2" id="KW-1185">Reference proteome</keyword>
<feature type="non-terminal residue" evidence="1">
    <location>
        <position position="71"/>
    </location>
</feature>
<comment type="caution">
    <text evidence="1">The sequence shown here is derived from an EMBL/GenBank/DDBJ whole genome shotgun (WGS) entry which is preliminary data.</text>
</comment>
<dbReference type="Proteomes" id="UP001595075">
    <property type="component" value="Unassembled WGS sequence"/>
</dbReference>
<accession>A0ABR4CN92</accession>
<reference evidence="1 2" key="1">
    <citation type="journal article" date="2024" name="Commun. Biol.">
        <title>Comparative genomic analysis of thermophilic fungi reveals convergent evolutionary adaptations and gene losses.</title>
        <authorList>
            <person name="Steindorff A.S."/>
            <person name="Aguilar-Pontes M.V."/>
            <person name="Robinson A.J."/>
            <person name="Andreopoulos B."/>
            <person name="LaButti K."/>
            <person name="Kuo A."/>
            <person name="Mondo S."/>
            <person name="Riley R."/>
            <person name="Otillar R."/>
            <person name="Haridas S."/>
            <person name="Lipzen A."/>
            <person name="Grimwood J."/>
            <person name="Schmutz J."/>
            <person name="Clum A."/>
            <person name="Reid I.D."/>
            <person name="Moisan M.C."/>
            <person name="Butler G."/>
            <person name="Nguyen T.T.M."/>
            <person name="Dewar K."/>
            <person name="Conant G."/>
            <person name="Drula E."/>
            <person name="Henrissat B."/>
            <person name="Hansel C."/>
            <person name="Singer S."/>
            <person name="Hutchinson M.I."/>
            <person name="de Vries R.P."/>
            <person name="Natvig D.O."/>
            <person name="Powell A.J."/>
            <person name="Tsang A."/>
            <person name="Grigoriev I.V."/>
        </authorList>
    </citation>
    <scope>NUCLEOTIDE SEQUENCE [LARGE SCALE GENOMIC DNA]</scope>
    <source>
        <strain evidence="1 2">CBS 494.80</strain>
    </source>
</reference>
<dbReference type="EMBL" id="JAZHXI010000005">
    <property type="protein sequence ID" value="KAL2071279.1"/>
    <property type="molecule type" value="Genomic_DNA"/>
</dbReference>
<proteinExistence type="predicted"/>
<name>A0ABR4CN92_9HELO</name>